<dbReference type="PROSITE" id="PS50011">
    <property type="entry name" value="PROTEIN_KINASE_DOM"/>
    <property type="match status" value="1"/>
</dbReference>
<dbReference type="OrthoDB" id="28230at2759"/>
<dbReference type="PROSITE" id="PS00109">
    <property type="entry name" value="PROTEIN_KINASE_TYR"/>
    <property type="match status" value="1"/>
</dbReference>
<evidence type="ECO:0000256" key="6">
    <source>
        <dbReference type="ARBA" id="ARBA00022840"/>
    </source>
</evidence>
<dbReference type="PROSITE" id="PS00107">
    <property type="entry name" value="PROTEIN_KINASE_ATP"/>
    <property type="match status" value="1"/>
</dbReference>
<keyword evidence="4 11" id="KW-0547">Nucleotide-binding</keyword>
<feature type="region of interest" description="Disordered" evidence="12">
    <location>
        <begin position="441"/>
        <end position="473"/>
    </location>
</feature>
<feature type="domain" description="SH2" evidence="13">
    <location>
        <begin position="1194"/>
        <end position="1286"/>
    </location>
</feature>
<evidence type="ECO:0000256" key="10">
    <source>
        <dbReference type="PROSITE-ProRule" id="PRU00191"/>
    </source>
</evidence>
<gene>
    <name evidence="15" type="primary">Dyak\GE20659</name>
    <name evidence="15" type="synonym">dyak_GLEANR_449</name>
    <name evidence="15" type="synonym">GE20659</name>
    <name evidence="15" type="ORF">Dyak_GE20659</name>
</gene>
<dbReference type="Pfam" id="PF00017">
    <property type="entry name" value="SH2"/>
    <property type="match status" value="1"/>
</dbReference>
<dbReference type="CDD" id="cd10370">
    <property type="entry name" value="SH2_Src_Src42"/>
    <property type="match status" value="1"/>
</dbReference>
<dbReference type="FunFam" id="3.30.505.10:FF:000044">
    <property type="entry name" value="Tyrosine-protein kinase"/>
    <property type="match status" value="1"/>
</dbReference>
<proteinExistence type="predicted"/>
<dbReference type="SMR" id="A0A0R1DN57"/>
<evidence type="ECO:0000256" key="5">
    <source>
        <dbReference type="ARBA" id="ARBA00022777"/>
    </source>
</evidence>
<keyword evidence="8" id="KW-0829">Tyrosine-protein kinase</keyword>
<dbReference type="PRINTS" id="PR00109">
    <property type="entry name" value="TYRKINASE"/>
</dbReference>
<dbReference type="FunFam" id="3.30.200.20:FF:000053">
    <property type="entry name" value="Tyrosine-protein kinase"/>
    <property type="match status" value="1"/>
</dbReference>
<evidence type="ECO:0000256" key="4">
    <source>
        <dbReference type="ARBA" id="ARBA00022741"/>
    </source>
</evidence>
<evidence type="ECO:0000256" key="1">
    <source>
        <dbReference type="ARBA" id="ARBA00011903"/>
    </source>
</evidence>
<dbReference type="SUPFAM" id="SSF55550">
    <property type="entry name" value="SH2 domain"/>
    <property type="match status" value="1"/>
</dbReference>
<dbReference type="PRINTS" id="PR00401">
    <property type="entry name" value="SH2DOMAIN"/>
</dbReference>
<feature type="compositionally biased region" description="Polar residues" evidence="12">
    <location>
        <begin position="457"/>
        <end position="473"/>
    </location>
</feature>
<evidence type="ECO:0000256" key="12">
    <source>
        <dbReference type="SAM" id="MobiDB-lite"/>
    </source>
</evidence>
<evidence type="ECO:0000313" key="16">
    <source>
        <dbReference type="Proteomes" id="UP000002282"/>
    </source>
</evidence>
<dbReference type="PANTHER" id="PTHR24418">
    <property type="entry name" value="TYROSINE-PROTEIN KINASE"/>
    <property type="match status" value="1"/>
</dbReference>
<comment type="catalytic activity">
    <reaction evidence="9">
        <text>L-tyrosyl-[protein] + ATP = O-phospho-L-tyrosyl-[protein] + ADP + H(+)</text>
        <dbReference type="Rhea" id="RHEA:10596"/>
        <dbReference type="Rhea" id="RHEA-COMP:10136"/>
        <dbReference type="Rhea" id="RHEA-COMP:20101"/>
        <dbReference type="ChEBI" id="CHEBI:15378"/>
        <dbReference type="ChEBI" id="CHEBI:30616"/>
        <dbReference type="ChEBI" id="CHEBI:46858"/>
        <dbReference type="ChEBI" id="CHEBI:61978"/>
        <dbReference type="ChEBI" id="CHEBI:456216"/>
        <dbReference type="EC" id="2.7.10.2"/>
    </reaction>
</comment>
<dbReference type="Pfam" id="PF07714">
    <property type="entry name" value="PK_Tyr_Ser-Thr"/>
    <property type="match status" value="1"/>
</dbReference>
<dbReference type="GO" id="GO:0030036">
    <property type="term" value="P:actin cytoskeleton organization"/>
    <property type="evidence" value="ECO:0007669"/>
    <property type="project" value="UniProtKB-ARBA"/>
</dbReference>
<dbReference type="InterPro" id="IPR036860">
    <property type="entry name" value="SH2_dom_sf"/>
</dbReference>
<dbReference type="SUPFAM" id="SSF56112">
    <property type="entry name" value="Protein kinase-like (PK-like)"/>
    <property type="match status" value="1"/>
</dbReference>
<dbReference type="GO" id="GO:0004715">
    <property type="term" value="F:non-membrane spanning protein tyrosine kinase activity"/>
    <property type="evidence" value="ECO:0007669"/>
    <property type="project" value="UniProtKB-EC"/>
</dbReference>
<dbReference type="InterPro" id="IPR008266">
    <property type="entry name" value="Tyr_kinase_AS"/>
</dbReference>
<dbReference type="PROSITE" id="PS50001">
    <property type="entry name" value="SH2"/>
    <property type="match status" value="1"/>
</dbReference>
<reference evidence="15 16" key="2">
    <citation type="journal article" date="2007" name="PLoS Biol.">
        <title>Principles of genome evolution in the Drosophila melanogaster species group.</title>
        <authorList>
            <person name="Ranz J.M."/>
            <person name="Maurin D."/>
            <person name="Chan Y.S."/>
            <person name="von Grotthuss M."/>
            <person name="Hillier L.W."/>
            <person name="Roote J."/>
            <person name="Ashburner M."/>
            <person name="Bergman C.M."/>
        </authorList>
    </citation>
    <scope>NUCLEOTIDE SEQUENCE [LARGE SCALE GENOMIC DNA]</scope>
    <source>
        <strain evidence="16">Tai18E2 / Tucson 14021-0261.01</strain>
    </source>
</reference>
<feature type="binding site" evidence="11">
    <location>
        <position position="1340"/>
    </location>
    <ligand>
        <name>ATP</name>
        <dbReference type="ChEBI" id="CHEBI:30616"/>
    </ligand>
</feature>
<name>A0A0R1DN57_DROYA</name>
<dbReference type="GO" id="GO:0005524">
    <property type="term" value="F:ATP binding"/>
    <property type="evidence" value="ECO:0007669"/>
    <property type="project" value="UniProtKB-UniRule"/>
</dbReference>
<evidence type="ECO:0000256" key="11">
    <source>
        <dbReference type="PROSITE-ProRule" id="PRU10141"/>
    </source>
</evidence>
<evidence type="ECO:0000256" key="2">
    <source>
        <dbReference type="ARBA" id="ARBA00022443"/>
    </source>
</evidence>
<evidence type="ECO:0000256" key="9">
    <source>
        <dbReference type="ARBA" id="ARBA00051245"/>
    </source>
</evidence>
<dbReference type="FunFam" id="1.10.510.10:FF:000318">
    <property type="entry name" value="Tyrosine-protein kinase"/>
    <property type="match status" value="1"/>
</dbReference>
<protein>
    <recommendedName>
        <fullName evidence="1">non-specific protein-tyrosine kinase</fullName>
        <ecNumber evidence="1">2.7.10.2</ecNumber>
    </recommendedName>
</protein>
<evidence type="ECO:0000259" key="13">
    <source>
        <dbReference type="PROSITE" id="PS50001"/>
    </source>
</evidence>
<keyword evidence="16" id="KW-1185">Reference proteome</keyword>
<dbReference type="GO" id="GO:0007435">
    <property type="term" value="P:salivary gland morphogenesis"/>
    <property type="evidence" value="ECO:0007669"/>
    <property type="project" value="UniProtKB-ARBA"/>
</dbReference>
<dbReference type="InterPro" id="IPR000719">
    <property type="entry name" value="Prot_kinase_dom"/>
</dbReference>
<evidence type="ECO:0000313" key="15">
    <source>
        <dbReference type="EMBL" id="KRJ98725.1"/>
    </source>
</evidence>
<dbReference type="GO" id="GO:0002009">
    <property type="term" value="P:morphogenesis of an epithelium"/>
    <property type="evidence" value="ECO:0007669"/>
    <property type="project" value="UniProtKB-ARBA"/>
</dbReference>
<reference evidence="15 16" key="1">
    <citation type="journal article" date="2007" name="Nature">
        <title>Evolution of genes and genomes on the Drosophila phylogeny.</title>
        <authorList>
            <consortium name="Drosophila 12 Genomes Consortium"/>
            <person name="Clark A.G."/>
            <person name="Eisen M.B."/>
            <person name="Smith D.R."/>
            <person name="Bergman C.M."/>
            <person name="Oliver B."/>
            <person name="Markow T.A."/>
            <person name="Kaufman T.C."/>
            <person name="Kellis M."/>
            <person name="Gelbart W."/>
            <person name="Iyer V.N."/>
            <person name="Pollard D.A."/>
            <person name="Sackton T.B."/>
            <person name="Larracuente A.M."/>
            <person name="Singh N.D."/>
            <person name="Abad J.P."/>
            <person name="Abt D.N."/>
            <person name="Adryan B."/>
            <person name="Aguade M."/>
            <person name="Akashi H."/>
            <person name="Anderson W.W."/>
            <person name="Aquadro C.F."/>
            <person name="Ardell D.H."/>
            <person name="Arguello R."/>
            <person name="Artieri C.G."/>
            <person name="Barbash D.A."/>
            <person name="Barker D."/>
            <person name="Barsanti P."/>
            <person name="Batterham P."/>
            <person name="Batzoglou S."/>
            <person name="Begun D."/>
            <person name="Bhutkar A."/>
            <person name="Blanco E."/>
            <person name="Bosak S.A."/>
            <person name="Bradley R.K."/>
            <person name="Brand A.D."/>
            <person name="Brent M.R."/>
            <person name="Brooks A.N."/>
            <person name="Brown R.H."/>
            <person name="Butlin R.K."/>
            <person name="Caggese C."/>
            <person name="Calvi B.R."/>
            <person name="Bernardo de Carvalho A."/>
            <person name="Caspi A."/>
            <person name="Castrezana S."/>
            <person name="Celniker S.E."/>
            <person name="Chang J.L."/>
            <person name="Chapple C."/>
            <person name="Chatterji S."/>
            <person name="Chinwalla A."/>
            <person name="Civetta A."/>
            <person name="Clifton S.W."/>
            <person name="Comeron J.M."/>
            <person name="Costello J.C."/>
            <person name="Coyne J.A."/>
            <person name="Daub J."/>
            <person name="David R.G."/>
            <person name="Delcher A.L."/>
            <person name="Delehaunty K."/>
            <person name="Do C.B."/>
            <person name="Ebling H."/>
            <person name="Edwards K."/>
            <person name="Eickbush T."/>
            <person name="Evans J.D."/>
            <person name="Filipski A."/>
            <person name="Findeiss S."/>
            <person name="Freyhult E."/>
            <person name="Fulton L."/>
            <person name="Fulton R."/>
            <person name="Garcia A.C."/>
            <person name="Gardiner A."/>
            <person name="Garfield D.A."/>
            <person name="Garvin B.E."/>
            <person name="Gibson G."/>
            <person name="Gilbert D."/>
            <person name="Gnerre S."/>
            <person name="Godfrey J."/>
            <person name="Good R."/>
            <person name="Gotea V."/>
            <person name="Gravely B."/>
            <person name="Greenberg A.J."/>
            <person name="Griffiths-Jones S."/>
            <person name="Gross S."/>
            <person name="Guigo R."/>
            <person name="Gustafson E.A."/>
            <person name="Haerty W."/>
            <person name="Hahn M.W."/>
            <person name="Halligan D.L."/>
            <person name="Halpern A.L."/>
            <person name="Halter G.M."/>
            <person name="Han M.V."/>
            <person name="Heger A."/>
            <person name="Hillier L."/>
            <person name="Hinrichs A.S."/>
            <person name="Holmes I."/>
            <person name="Hoskins R.A."/>
            <person name="Hubisz M.J."/>
            <person name="Hultmark D."/>
            <person name="Huntley M.A."/>
            <person name="Jaffe D.B."/>
            <person name="Jagadeeshan S."/>
            <person name="Jeck W.R."/>
            <person name="Johnson J."/>
            <person name="Jones C.D."/>
            <person name="Jordan W.C."/>
            <person name="Karpen G.H."/>
            <person name="Kataoka E."/>
            <person name="Keightley P.D."/>
            <person name="Kheradpour P."/>
            <person name="Kirkness E.F."/>
            <person name="Koerich L.B."/>
            <person name="Kristiansen K."/>
            <person name="Kudrna D."/>
            <person name="Kulathinal R.J."/>
            <person name="Kumar S."/>
            <person name="Kwok R."/>
            <person name="Lander E."/>
            <person name="Langley C.H."/>
            <person name="Lapoint R."/>
            <person name="Lazzaro B.P."/>
            <person name="Lee S.J."/>
            <person name="Levesque L."/>
            <person name="Li R."/>
            <person name="Lin C.F."/>
            <person name="Lin M.F."/>
            <person name="Lindblad-Toh K."/>
            <person name="Llopart A."/>
            <person name="Long M."/>
            <person name="Low L."/>
            <person name="Lozovsky E."/>
            <person name="Lu J."/>
            <person name="Luo M."/>
            <person name="Machado C.A."/>
            <person name="Makalowski W."/>
            <person name="Marzo M."/>
            <person name="Matsuda M."/>
            <person name="Matzkin L."/>
            <person name="McAllister B."/>
            <person name="McBride C.S."/>
            <person name="McKernan B."/>
            <person name="McKernan K."/>
            <person name="Mendez-Lago M."/>
            <person name="Minx P."/>
            <person name="Mollenhauer M.U."/>
            <person name="Montooth K."/>
            <person name="Mount S.M."/>
            <person name="Mu X."/>
            <person name="Myers E."/>
            <person name="Negre B."/>
            <person name="Newfeld S."/>
            <person name="Nielsen R."/>
            <person name="Noor M.A."/>
            <person name="O'Grady P."/>
            <person name="Pachter L."/>
            <person name="Papaceit M."/>
            <person name="Parisi M.J."/>
            <person name="Parisi M."/>
            <person name="Parts L."/>
            <person name="Pedersen J.S."/>
            <person name="Pesole G."/>
            <person name="Phillippy A.M."/>
            <person name="Ponting C.P."/>
            <person name="Pop M."/>
            <person name="Porcelli D."/>
            <person name="Powell J.R."/>
            <person name="Prohaska S."/>
            <person name="Pruitt K."/>
            <person name="Puig M."/>
            <person name="Quesneville H."/>
            <person name="Ram K.R."/>
            <person name="Rand D."/>
            <person name="Rasmussen M.D."/>
            <person name="Reed L.K."/>
            <person name="Reenan R."/>
            <person name="Reily A."/>
            <person name="Remington K.A."/>
            <person name="Rieger T.T."/>
            <person name="Ritchie M.G."/>
            <person name="Robin C."/>
            <person name="Rogers Y.H."/>
            <person name="Rohde C."/>
            <person name="Rozas J."/>
            <person name="Rubenfield M.J."/>
            <person name="Ruiz A."/>
            <person name="Russo S."/>
            <person name="Salzberg S.L."/>
            <person name="Sanchez-Gracia A."/>
            <person name="Saranga D.J."/>
            <person name="Sato H."/>
            <person name="Schaeffer S.W."/>
            <person name="Schatz M.C."/>
            <person name="Schlenke T."/>
            <person name="Schwartz R."/>
            <person name="Segarra C."/>
            <person name="Singh R.S."/>
            <person name="Sirot L."/>
            <person name="Sirota M."/>
            <person name="Sisneros N.B."/>
            <person name="Smith C.D."/>
            <person name="Smith T.F."/>
            <person name="Spieth J."/>
            <person name="Stage D.E."/>
            <person name="Stark A."/>
            <person name="Stephan W."/>
            <person name="Strausberg R.L."/>
            <person name="Strempel S."/>
            <person name="Sturgill D."/>
            <person name="Sutton G."/>
            <person name="Sutton G.G."/>
            <person name="Tao W."/>
            <person name="Teichmann S."/>
            <person name="Tobari Y.N."/>
            <person name="Tomimura Y."/>
            <person name="Tsolas J.M."/>
            <person name="Valente V.L."/>
            <person name="Venter E."/>
            <person name="Venter J.C."/>
            <person name="Vicario S."/>
            <person name="Vieira F.G."/>
            <person name="Vilella A.J."/>
            <person name="Villasante A."/>
            <person name="Walenz B."/>
            <person name="Wang J."/>
            <person name="Wasserman M."/>
            <person name="Watts T."/>
            <person name="Wilson D."/>
            <person name="Wilson R.K."/>
            <person name="Wing R.A."/>
            <person name="Wolfner M.F."/>
            <person name="Wong A."/>
            <person name="Wong G.K."/>
            <person name="Wu C.I."/>
            <person name="Wu G."/>
            <person name="Yamamoto D."/>
            <person name="Yang H.P."/>
            <person name="Yang S.P."/>
            <person name="Yorke J.A."/>
            <person name="Yoshida K."/>
            <person name="Zdobnov E."/>
            <person name="Zhang P."/>
            <person name="Zhang Y."/>
            <person name="Zimin A.V."/>
            <person name="Baldwin J."/>
            <person name="Abdouelleil A."/>
            <person name="Abdulkadir J."/>
            <person name="Abebe A."/>
            <person name="Abera B."/>
            <person name="Abreu J."/>
            <person name="Acer S.C."/>
            <person name="Aftuck L."/>
            <person name="Alexander A."/>
            <person name="An P."/>
            <person name="Anderson E."/>
            <person name="Anderson S."/>
            <person name="Arachi H."/>
            <person name="Azer M."/>
            <person name="Bachantsang P."/>
            <person name="Barry A."/>
            <person name="Bayul T."/>
            <person name="Berlin A."/>
            <person name="Bessette D."/>
            <person name="Bloom T."/>
            <person name="Blye J."/>
            <person name="Boguslavskiy L."/>
            <person name="Bonnet C."/>
            <person name="Boukhgalter B."/>
            <person name="Bourzgui I."/>
            <person name="Brown A."/>
            <person name="Cahill P."/>
            <person name="Channer S."/>
            <person name="Cheshatsang Y."/>
            <person name="Chuda L."/>
            <person name="Citroen M."/>
            <person name="Collymore A."/>
            <person name="Cooke P."/>
            <person name="Costello M."/>
            <person name="D'Aco K."/>
            <person name="Daza R."/>
            <person name="De Haan G."/>
            <person name="DeGray S."/>
            <person name="DeMaso C."/>
            <person name="Dhargay N."/>
            <person name="Dooley K."/>
            <person name="Dooley E."/>
            <person name="Doricent M."/>
            <person name="Dorje P."/>
            <person name="Dorjee K."/>
            <person name="Dupes A."/>
            <person name="Elong R."/>
            <person name="Falk J."/>
            <person name="Farina A."/>
            <person name="Faro S."/>
            <person name="Ferguson D."/>
            <person name="Fisher S."/>
            <person name="Foley C.D."/>
            <person name="Franke A."/>
            <person name="Friedrich D."/>
            <person name="Gadbois L."/>
            <person name="Gearin G."/>
            <person name="Gearin C.R."/>
            <person name="Giannoukos G."/>
            <person name="Goode T."/>
            <person name="Graham J."/>
            <person name="Grandbois E."/>
            <person name="Grewal S."/>
            <person name="Gyaltsen K."/>
            <person name="Hafez N."/>
            <person name="Hagos B."/>
            <person name="Hall J."/>
            <person name="Henson C."/>
            <person name="Hollinger A."/>
            <person name="Honan T."/>
            <person name="Huard M.D."/>
            <person name="Hughes L."/>
            <person name="Hurhula B."/>
            <person name="Husby M.E."/>
            <person name="Kamat A."/>
            <person name="Kanga B."/>
            <person name="Kashin S."/>
            <person name="Khazanovich D."/>
            <person name="Kisner P."/>
            <person name="Lance K."/>
            <person name="Lara M."/>
            <person name="Lee W."/>
            <person name="Lennon N."/>
            <person name="Letendre F."/>
            <person name="LeVine R."/>
            <person name="Lipovsky A."/>
            <person name="Liu X."/>
            <person name="Liu J."/>
            <person name="Liu S."/>
            <person name="Lokyitsang T."/>
            <person name="Lokyitsang Y."/>
            <person name="Lubonja R."/>
            <person name="Lui A."/>
            <person name="MacDonald P."/>
            <person name="Magnisalis V."/>
            <person name="Maru K."/>
            <person name="Matthews C."/>
            <person name="McCusker W."/>
            <person name="McDonough S."/>
            <person name="Mehta T."/>
            <person name="Meldrim J."/>
            <person name="Meneus L."/>
            <person name="Mihai O."/>
            <person name="Mihalev A."/>
            <person name="Mihova T."/>
            <person name="Mittelman R."/>
            <person name="Mlenga V."/>
            <person name="Montmayeur A."/>
            <person name="Mulrain L."/>
            <person name="Navidi A."/>
            <person name="Naylor J."/>
            <person name="Negash T."/>
            <person name="Nguyen T."/>
            <person name="Nguyen N."/>
            <person name="Nicol R."/>
            <person name="Norbu C."/>
            <person name="Norbu N."/>
            <person name="Novod N."/>
            <person name="O'Neill B."/>
            <person name="Osman S."/>
            <person name="Markiewicz E."/>
            <person name="Oyono O.L."/>
            <person name="Patti C."/>
            <person name="Phunkhang P."/>
            <person name="Pierre F."/>
            <person name="Priest M."/>
            <person name="Raghuraman S."/>
            <person name="Rege F."/>
            <person name="Reyes R."/>
            <person name="Rise C."/>
            <person name="Rogov P."/>
            <person name="Ross K."/>
            <person name="Ryan E."/>
            <person name="Settipalli S."/>
            <person name="Shea T."/>
            <person name="Sherpa N."/>
            <person name="Shi L."/>
            <person name="Shih D."/>
            <person name="Sparrow T."/>
            <person name="Spaulding J."/>
            <person name="Stalker J."/>
            <person name="Stange-Thomann N."/>
            <person name="Stavropoulos S."/>
            <person name="Stone C."/>
            <person name="Strader C."/>
            <person name="Tesfaye S."/>
            <person name="Thomson T."/>
            <person name="Thoulutsang Y."/>
            <person name="Thoulutsang D."/>
            <person name="Topham K."/>
            <person name="Topping I."/>
            <person name="Tsamla T."/>
            <person name="Vassiliev H."/>
            <person name="Vo A."/>
            <person name="Wangchuk T."/>
            <person name="Wangdi T."/>
            <person name="Weiand M."/>
            <person name="Wilkinson J."/>
            <person name="Wilson A."/>
            <person name="Yadav S."/>
            <person name="Young G."/>
            <person name="Yu Q."/>
            <person name="Zembek L."/>
            <person name="Zhong D."/>
            <person name="Zimmer A."/>
            <person name="Zwirko Z."/>
            <person name="Jaffe D.B."/>
            <person name="Alvarez P."/>
            <person name="Brockman W."/>
            <person name="Butler J."/>
            <person name="Chin C."/>
            <person name="Gnerre S."/>
            <person name="Grabherr M."/>
            <person name="Kleber M."/>
            <person name="Mauceli E."/>
            <person name="MacCallum I."/>
        </authorList>
    </citation>
    <scope>NUCLEOTIDE SEQUENCE [LARGE SCALE GENOMIC DNA]</scope>
    <source>
        <strain evidence="16">Tai18E2 / Tucson 14021-0261.01</strain>
    </source>
</reference>
<dbReference type="SMART" id="SM00219">
    <property type="entry name" value="TyrKc"/>
    <property type="match status" value="1"/>
</dbReference>
<sequence length="1581" mass="175516">MTAMPVVWCTDPNSVNNKPTAFALHGIQLQGNVTKKQVNALRELVNAAAEGRLILPSDGTFTLLDTGLSIESSIVEQESKTLNSPSEPGTLAQTKSSKNTYILMPVSKAEGSRQAGVVHEGLDSSVQAAAAAAAQLEFLLDPKYSSTPEASPDVKISVELAEGGAAEEILYEFLCCAKCINEQRTGLTCAGRRLQRYLRTCSSGSRNASGKNRDFETVNDPATWQLQLDPVSSIASKYARRQQRQRQHGTVSMGIARNRIQRHHKLPMHSVKIFHNRSTYMPATTVTGAIAGGPSDCLVSGGGEVSSIPLPIPSASSNPYFKPTPANRPIVRSEAFSLLPTTARSTSLTQPALAKPAVTFLPLYAVVSKNRELESSKRTEEVPGTGMLAVVLEEPASHPVDGRDLISFDDDQAQEGAEVADASHQAGTAVDLLCAPNEENTLMESPSATPAKPYIPGSNNSSRKTSFDSTSTLSSMDSGFIEMQIKLDALAAAAAATLIGESTTPIGEAAASLDETATSSVLGEKIDVRNYKECLTQSRNRRKSYEEFKAMFTEPAAEASKLVTVPPPLVAPADDATSASSSVIPLSSISEQENICRGVRGKPDCANEFAASTNEMDTGDGNSDGEKSAAAKVDFTTEKSATAKTLVSSSTTQAMRKNSDFLSQILDHQFAAKERAKAHKRRTSYEEFKRLVNEIEPLECPNTQPLVSAAVTPSTAKALIKRQNWRQRKSFTSFFLPHLHLTKEQKTDNETCARDPIKPSQGQQLAVCGKLPLHRSNTSDNSSSDYIRNFKIYDKLVYGTIYDIIQHKNDIYQKYDQYMTYGTIYEILHRKTSQSSDPWQRKSLNSIIEGGRSSGDIIYDIVQRREREKRNLGFLTPASVSTINPHKYGTIYDILQGVKTYAKSKSDTKTPLSKPTRFLVSQVVDPVQIPPTDLSEKNVKEQGVQKSNKPNKMRRLSNILSYGRNPNEDQQETIGKEETKPKRSQAKRRIGVTNLLLPLDSEELYTRIIAQQRGLEKEHSQDSKPKCASEEQMCTRNALTKSSSLDAISLSVAISPVSSPSPPRPRRSLKQHRCLQQRQQTPLAKKHSLDNCPKMVSPTTSRQPLRRWSNQTPLKCTCHPATEELPLTAIEKSRSLPTACSASCSHTCAHLSIIDQSTAITKSYRKTSLPTANKGKSRRLSEFTRGEFLNEKSWYFRKIKRIEAEKKLLLPENEHGAFLIRDSESRHNDYSLSVRDGDTVKHYRIRQLDEGGFFIARRTTFRTLQELVEHYSKDSDGLCVNLCKPCVQIEKPVTEGLSHRTRDQWEIDRTSLKFVRKLGSGQFGDVWEGLWNNTTPVAIKTLKSGTMDPKDFLAEAQIMKKLRHTKLIQLYAVCTVEEPIYIITELMKHGSLLEYLQAIAGKGRSLKMQTLIDMAAQIAAGMAYLESQNYIHRDLAARNVLVGDGNIVKIADFGLARLIKEDEYEARVGARFPIKWTAPEAANYSKFSIKSDVWSFGILLTELVTYGRIPYPGMTNAEVLTQVEHGYRMPQPPNCEPRLYEIMLECWHKDPMRRPTFETLQWKLEDFYTSDQSDYKEAQAY</sequence>
<dbReference type="InterPro" id="IPR011009">
    <property type="entry name" value="Kinase-like_dom_sf"/>
</dbReference>
<keyword evidence="2" id="KW-0728">SH3 domain</keyword>
<dbReference type="InterPro" id="IPR001245">
    <property type="entry name" value="Ser-Thr/Tyr_kinase_cat_dom"/>
</dbReference>
<feature type="region of interest" description="Disordered" evidence="12">
    <location>
        <begin position="940"/>
        <end position="986"/>
    </location>
</feature>
<dbReference type="InterPro" id="IPR020635">
    <property type="entry name" value="Tyr_kinase_cat_dom"/>
</dbReference>
<dbReference type="Gene3D" id="3.30.505.10">
    <property type="entry name" value="SH2 domain"/>
    <property type="match status" value="1"/>
</dbReference>
<dbReference type="InterPro" id="IPR050198">
    <property type="entry name" value="Non-receptor_tyrosine_kinases"/>
</dbReference>
<keyword evidence="5" id="KW-0418">Kinase</keyword>
<dbReference type="EMBL" id="CM000157">
    <property type="protein sequence ID" value="KRJ98725.1"/>
    <property type="molecule type" value="Genomic_DNA"/>
</dbReference>
<dbReference type="InterPro" id="IPR017441">
    <property type="entry name" value="Protein_kinase_ATP_BS"/>
</dbReference>
<dbReference type="EC" id="2.7.10.2" evidence="1"/>
<dbReference type="GO" id="GO:0007424">
    <property type="term" value="P:open tracheal system development"/>
    <property type="evidence" value="ECO:0007669"/>
    <property type="project" value="UniProtKB-ARBA"/>
</dbReference>
<accession>A0A0R1DN57</accession>
<dbReference type="Proteomes" id="UP000002282">
    <property type="component" value="Chromosome 2L"/>
</dbReference>
<dbReference type="GO" id="GO:0048468">
    <property type="term" value="P:cell development"/>
    <property type="evidence" value="ECO:0007669"/>
    <property type="project" value="UniProtKB-ARBA"/>
</dbReference>
<feature type="domain" description="Protein kinase" evidence="14">
    <location>
        <begin position="1312"/>
        <end position="1568"/>
    </location>
</feature>
<evidence type="ECO:0000256" key="7">
    <source>
        <dbReference type="ARBA" id="ARBA00022999"/>
    </source>
</evidence>
<keyword evidence="6 11" id="KW-0067">ATP-binding</keyword>
<evidence type="ECO:0000259" key="14">
    <source>
        <dbReference type="PROSITE" id="PS50011"/>
    </source>
</evidence>
<keyword evidence="7 10" id="KW-0727">SH2 domain</keyword>
<keyword evidence="3 15" id="KW-0808">Transferase</keyword>
<dbReference type="Gene3D" id="1.10.510.10">
    <property type="entry name" value="Transferase(Phosphotransferase) domain 1"/>
    <property type="match status" value="1"/>
</dbReference>
<evidence type="ECO:0000256" key="3">
    <source>
        <dbReference type="ARBA" id="ARBA00022679"/>
    </source>
</evidence>
<dbReference type="CDD" id="cd05068">
    <property type="entry name" value="PTKc_Frk_like"/>
    <property type="match status" value="1"/>
</dbReference>
<dbReference type="InterPro" id="IPR000980">
    <property type="entry name" value="SH2"/>
</dbReference>
<organism evidence="15 16">
    <name type="scientific">Drosophila yakuba</name>
    <name type="common">Fruit fly</name>
    <dbReference type="NCBI Taxonomy" id="7245"/>
    <lineage>
        <taxon>Eukaryota</taxon>
        <taxon>Metazoa</taxon>
        <taxon>Ecdysozoa</taxon>
        <taxon>Arthropoda</taxon>
        <taxon>Hexapoda</taxon>
        <taxon>Insecta</taxon>
        <taxon>Pterygota</taxon>
        <taxon>Neoptera</taxon>
        <taxon>Endopterygota</taxon>
        <taxon>Diptera</taxon>
        <taxon>Brachycera</taxon>
        <taxon>Muscomorpha</taxon>
        <taxon>Ephydroidea</taxon>
        <taxon>Drosophilidae</taxon>
        <taxon>Drosophila</taxon>
        <taxon>Sophophora</taxon>
    </lineage>
</organism>
<dbReference type="SMART" id="SM00252">
    <property type="entry name" value="SH2"/>
    <property type="match status" value="1"/>
</dbReference>
<evidence type="ECO:0000256" key="8">
    <source>
        <dbReference type="ARBA" id="ARBA00023137"/>
    </source>
</evidence>